<dbReference type="AlphaFoldDB" id="Q11M67"/>
<evidence type="ECO:0000313" key="1">
    <source>
        <dbReference type="EMBL" id="ABG61508.1"/>
    </source>
</evidence>
<accession>Q11M67</accession>
<gene>
    <name evidence="1" type="ordered locus">Meso_0103</name>
</gene>
<dbReference type="EMBL" id="CP000390">
    <property type="protein sequence ID" value="ABG61508.1"/>
    <property type="molecule type" value="Genomic_DNA"/>
</dbReference>
<dbReference type="STRING" id="266779.Meso_0103"/>
<protein>
    <submittedName>
        <fullName evidence="1">Uncharacterized protein</fullName>
    </submittedName>
</protein>
<proteinExistence type="predicted"/>
<reference evidence="1" key="1">
    <citation type="submission" date="2006-06" db="EMBL/GenBank/DDBJ databases">
        <title>Complete sequence of chromosome of Chelativorans sp. BNC1.</title>
        <authorList>
            <consortium name="US DOE Joint Genome Institute"/>
            <person name="Copeland A."/>
            <person name="Lucas S."/>
            <person name="Lapidus A."/>
            <person name="Barry K."/>
            <person name="Detter J.C."/>
            <person name="Glavina del Rio T."/>
            <person name="Hammon N."/>
            <person name="Israni S."/>
            <person name="Dalin E."/>
            <person name="Tice H."/>
            <person name="Pitluck S."/>
            <person name="Chertkov O."/>
            <person name="Brettin T."/>
            <person name="Bruce D."/>
            <person name="Han C."/>
            <person name="Tapia R."/>
            <person name="Gilna P."/>
            <person name="Schmutz J."/>
            <person name="Larimer F."/>
            <person name="Land M."/>
            <person name="Hauser L."/>
            <person name="Kyrpides N."/>
            <person name="Mikhailova N."/>
            <person name="Richardson P."/>
        </authorList>
    </citation>
    <scope>NUCLEOTIDE SEQUENCE</scope>
    <source>
        <strain evidence="1">BNC1</strain>
    </source>
</reference>
<dbReference type="HOGENOM" id="CLU_1902931_0_0_5"/>
<name>Q11M67_CHESB</name>
<dbReference type="KEGG" id="mes:Meso_0103"/>
<sequence length="133" mass="14883">MSTSFTLSAPPPAEPCPTGISGLQDRLVECLHQQESTIVGDIENALELSGPLMSLPKPLQEQFRRWAEQPQYQTPEMRRVLEAAKNKIIQIHNDNREYISNKVAYNADKIRLELSIKAIGKVISGVQQLLSSQ</sequence>
<organism evidence="1">
    <name type="scientific">Chelativorans sp. (strain BNC1)</name>
    <dbReference type="NCBI Taxonomy" id="266779"/>
    <lineage>
        <taxon>Bacteria</taxon>
        <taxon>Pseudomonadati</taxon>
        <taxon>Pseudomonadota</taxon>
        <taxon>Alphaproteobacteria</taxon>
        <taxon>Hyphomicrobiales</taxon>
        <taxon>Phyllobacteriaceae</taxon>
        <taxon>Chelativorans</taxon>
    </lineage>
</organism>